<evidence type="ECO:0000313" key="2">
    <source>
        <dbReference type="Proteomes" id="UP000254573"/>
    </source>
</evidence>
<accession>A0A378YYN5</accession>
<sequence length="45" mass="5052">MMGMEPTVRVPLKRRTAGTIRLFVKSTQGYESATLLLLEGQVSER</sequence>
<name>A0A378YYN5_9BURK</name>
<dbReference type="EMBL" id="UGSG01000001">
    <property type="protein sequence ID" value="SUA81913.1"/>
    <property type="molecule type" value="Genomic_DNA"/>
</dbReference>
<organism evidence="1 2">
    <name type="scientific">Pandoraea pnomenusa</name>
    <dbReference type="NCBI Taxonomy" id="93220"/>
    <lineage>
        <taxon>Bacteria</taxon>
        <taxon>Pseudomonadati</taxon>
        <taxon>Pseudomonadota</taxon>
        <taxon>Betaproteobacteria</taxon>
        <taxon>Burkholderiales</taxon>
        <taxon>Burkholderiaceae</taxon>
        <taxon>Pandoraea</taxon>
    </lineage>
</organism>
<dbReference type="Proteomes" id="UP000254573">
    <property type="component" value="Unassembled WGS sequence"/>
</dbReference>
<evidence type="ECO:0000313" key="1">
    <source>
        <dbReference type="EMBL" id="SUA81913.1"/>
    </source>
</evidence>
<reference evidence="1 2" key="1">
    <citation type="submission" date="2018-06" db="EMBL/GenBank/DDBJ databases">
        <authorList>
            <consortium name="Pathogen Informatics"/>
            <person name="Doyle S."/>
        </authorList>
    </citation>
    <scope>NUCLEOTIDE SEQUENCE [LARGE SCALE GENOMIC DNA]</scope>
    <source>
        <strain evidence="1 2">NCTC13160</strain>
    </source>
</reference>
<proteinExistence type="predicted"/>
<protein>
    <submittedName>
        <fullName evidence="1">Uncharacterized protein</fullName>
    </submittedName>
</protein>
<gene>
    <name evidence="1" type="ORF">NCTC13160_04785</name>
</gene>
<dbReference type="AlphaFoldDB" id="A0A378YYN5"/>